<proteinExistence type="inferred from homology"/>
<dbReference type="Pfam" id="PF11744">
    <property type="entry name" value="ALMT"/>
    <property type="match status" value="4"/>
</dbReference>
<evidence type="ECO:0000256" key="8">
    <source>
        <dbReference type="ARBA" id="ARBA00023303"/>
    </source>
</evidence>
<feature type="transmembrane region" description="Helical" evidence="10">
    <location>
        <begin position="343"/>
        <end position="365"/>
    </location>
</feature>
<evidence type="ECO:0000256" key="5">
    <source>
        <dbReference type="ARBA" id="ARBA00022989"/>
    </source>
</evidence>
<sequence>MYDYGMGVLVETFCLVALSSSTVDKVLHVAYQRLFTIVSDQLLSNSTDDDDSYDEVYKSILVSQAIEESLLEPLGVVADYFATLSEEKGWPFMIGAFVLLIGKDLHDRVSHNMETLQVSLEGATVSKNLSRCCATFIAGTLGVVAEYFATLCEEKGWPFTIGAFVLLIGKDLHDRVSRNMETLQVSLEGATVSKNLSRCCATFIAGTLGVVAEYFATLSEEKGGPFMIGAFVLLIGQDLHDRVSRNMKTLQVSLEGIGYQLLSNSADDDDSYEELYKSILDSRATEETLCGEKGGTFKIGAFVLLIVKNMYDYGMEVLVETFCLVPLLSFTIDKVLHVAYERLFTIVIGGSLICMATSILFYPIWASQDLHDRVSRNMETLQVSLEGATVSKSLSRCCATFIPGTLGVVAEYFATLCGEKGGPFMIGTFVLLIGEDLHDRVFRNMETLQVSLEGEDLHDRVSCNMETLQVSLEDMKNMLEVSPVGGHGETVIKQDDNVVAPNHVGIKIDGPLPSGSKDHQTFMENQELH</sequence>
<dbReference type="GO" id="GO:0034220">
    <property type="term" value="P:monoatomic ion transmembrane transport"/>
    <property type="evidence" value="ECO:0007669"/>
    <property type="project" value="UniProtKB-KW"/>
</dbReference>
<comment type="caution">
    <text evidence="11">The sequence shown here is derived from an EMBL/GenBank/DDBJ whole genome shotgun (WGS) entry which is preliminary data.</text>
</comment>
<evidence type="ECO:0000256" key="3">
    <source>
        <dbReference type="ARBA" id="ARBA00022448"/>
    </source>
</evidence>
<comment type="subcellular location">
    <subcellularLocation>
        <location evidence="1">Membrane</location>
        <topology evidence="1">Multi-pass membrane protein</topology>
    </subcellularLocation>
</comment>
<evidence type="ECO:0000256" key="10">
    <source>
        <dbReference type="SAM" id="Phobius"/>
    </source>
</evidence>
<name>A0AAW2UK57_9LAMI</name>
<reference evidence="11" key="1">
    <citation type="submission" date="2020-06" db="EMBL/GenBank/DDBJ databases">
        <authorList>
            <person name="Li T."/>
            <person name="Hu X."/>
            <person name="Zhang T."/>
            <person name="Song X."/>
            <person name="Zhang H."/>
            <person name="Dai N."/>
            <person name="Sheng W."/>
            <person name="Hou X."/>
            <person name="Wei L."/>
        </authorList>
    </citation>
    <scope>NUCLEOTIDE SEQUENCE</scope>
    <source>
        <strain evidence="11">KEN1</strain>
        <tissue evidence="11">Leaf</tissue>
    </source>
</reference>
<comment type="similarity">
    <text evidence="2">Belongs to the aromatic acid exporter (TC 2.A.85) family.</text>
</comment>
<keyword evidence="3" id="KW-0813">Transport</keyword>
<gene>
    <name evidence="11" type="ORF">Slati_3404000</name>
</gene>
<keyword evidence="5 10" id="KW-1133">Transmembrane helix</keyword>
<dbReference type="AlphaFoldDB" id="A0AAW2UK57"/>
<protein>
    <submittedName>
        <fullName evidence="11">Aluminum-activated malate transporter 8</fullName>
    </submittedName>
</protein>
<keyword evidence="8" id="KW-0407">Ion channel</keyword>
<keyword evidence="4 10" id="KW-0812">Transmembrane</keyword>
<evidence type="ECO:0000313" key="11">
    <source>
        <dbReference type="EMBL" id="KAL0415721.1"/>
    </source>
</evidence>
<organism evidence="11">
    <name type="scientific">Sesamum latifolium</name>
    <dbReference type="NCBI Taxonomy" id="2727402"/>
    <lineage>
        <taxon>Eukaryota</taxon>
        <taxon>Viridiplantae</taxon>
        <taxon>Streptophyta</taxon>
        <taxon>Embryophyta</taxon>
        <taxon>Tracheophyta</taxon>
        <taxon>Spermatophyta</taxon>
        <taxon>Magnoliopsida</taxon>
        <taxon>eudicotyledons</taxon>
        <taxon>Gunneridae</taxon>
        <taxon>Pentapetalae</taxon>
        <taxon>asterids</taxon>
        <taxon>lamiids</taxon>
        <taxon>Lamiales</taxon>
        <taxon>Pedaliaceae</taxon>
        <taxon>Sesamum</taxon>
    </lineage>
</organism>
<dbReference type="GO" id="GO:0016020">
    <property type="term" value="C:membrane"/>
    <property type="evidence" value="ECO:0007669"/>
    <property type="project" value="UniProtKB-SubCell"/>
</dbReference>
<keyword evidence="6" id="KW-0406">Ion transport</keyword>
<reference evidence="11" key="2">
    <citation type="journal article" date="2024" name="Plant">
        <title>Genomic evolution and insights into agronomic trait innovations of Sesamum species.</title>
        <authorList>
            <person name="Miao H."/>
            <person name="Wang L."/>
            <person name="Qu L."/>
            <person name="Liu H."/>
            <person name="Sun Y."/>
            <person name="Le M."/>
            <person name="Wang Q."/>
            <person name="Wei S."/>
            <person name="Zheng Y."/>
            <person name="Lin W."/>
            <person name="Duan Y."/>
            <person name="Cao H."/>
            <person name="Xiong S."/>
            <person name="Wang X."/>
            <person name="Wei L."/>
            <person name="Li C."/>
            <person name="Ma Q."/>
            <person name="Ju M."/>
            <person name="Zhao R."/>
            <person name="Li G."/>
            <person name="Mu C."/>
            <person name="Tian Q."/>
            <person name="Mei H."/>
            <person name="Zhang T."/>
            <person name="Gao T."/>
            <person name="Zhang H."/>
        </authorList>
    </citation>
    <scope>NUCLEOTIDE SEQUENCE</scope>
    <source>
        <strain evidence="11">KEN1</strain>
    </source>
</reference>
<dbReference type="PANTHER" id="PTHR31086">
    <property type="entry name" value="ALUMINUM-ACTIVATED MALATE TRANSPORTER 10"/>
    <property type="match status" value="1"/>
</dbReference>
<evidence type="ECO:0000256" key="2">
    <source>
        <dbReference type="ARBA" id="ARBA00007079"/>
    </source>
</evidence>
<evidence type="ECO:0000256" key="9">
    <source>
        <dbReference type="SAM" id="MobiDB-lite"/>
    </source>
</evidence>
<evidence type="ECO:0000256" key="7">
    <source>
        <dbReference type="ARBA" id="ARBA00023136"/>
    </source>
</evidence>
<accession>A0AAW2UK57</accession>
<dbReference type="GO" id="GO:0015743">
    <property type="term" value="P:malate transport"/>
    <property type="evidence" value="ECO:0007669"/>
    <property type="project" value="InterPro"/>
</dbReference>
<evidence type="ECO:0000256" key="6">
    <source>
        <dbReference type="ARBA" id="ARBA00023065"/>
    </source>
</evidence>
<evidence type="ECO:0000256" key="1">
    <source>
        <dbReference type="ARBA" id="ARBA00004141"/>
    </source>
</evidence>
<feature type="region of interest" description="Disordered" evidence="9">
    <location>
        <begin position="509"/>
        <end position="529"/>
    </location>
</feature>
<dbReference type="EMBL" id="JACGWN010000012">
    <property type="protein sequence ID" value="KAL0415721.1"/>
    <property type="molecule type" value="Genomic_DNA"/>
</dbReference>
<evidence type="ECO:0000256" key="4">
    <source>
        <dbReference type="ARBA" id="ARBA00022692"/>
    </source>
</evidence>
<dbReference type="InterPro" id="IPR020966">
    <property type="entry name" value="ALMT"/>
</dbReference>
<keyword evidence="7 10" id="KW-0472">Membrane</keyword>
<feature type="compositionally biased region" description="Basic and acidic residues" evidence="9">
    <location>
        <begin position="516"/>
        <end position="529"/>
    </location>
</feature>